<accession>A0ABW5HCL0</accession>
<evidence type="ECO:0000313" key="6">
    <source>
        <dbReference type="EMBL" id="MFD2470836.1"/>
    </source>
</evidence>
<keyword evidence="3" id="KW-0804">Transcription</keyword>
<proteinExistence type="predicted"/>
<evidence type="ECO:0000256" key="3">
    <source>
        <dbReference type="ARBA" id="ARBA00023163"/>
    </source>
</evidence>
<evidence type="ECO:0000313" key="7">
    <source>
        <dbReference type="Proteomes" id="UP001597483"/>
    </source>
</evidence>
<dbReference type="InterPro" id="IPR011075">
    <property type="entry name" value="TetR_C"/>
</dbReference>
<dbReference type="Gene3D" id="1.10.10.60">
    <property type="entry name" value="Homeodomain-like"/>
    <property type="match status" value="1"/>
</dbReference>
<dbReference type="EMBL" id="JBHUKS010000018">
    <property type="protein sequence ID" value="MFD2470836.1"/>
    <property type="molecule type" value="Genomic_DNA"/>
</dbReference>
<sequence length="181" mass="20229">MRERVLAAATELVARDGIERFRYEEVAELAKVNKTTVYRNWPDHVELVIEALSSYDADSVVLKDSGDLRVDLAEFLVALADSLSTPRGRALSNVTASAPENEEVTAIVDAAHERRMATMRERLDKAFERGELPPVDVHFLTEMLSGPVHLLLRRGRRSFTREDADQVVDIILAGIHAVHAE</sequence>
<feature type="domain" description="HTH tetR-type" evidence="5">
    <location>
        <begin position="1"/>
        <end position="59"/>
    </location>
</feature>
<evidence type="ECO:0000256" key="4">
    <source>
        <dbReference type="PROSITE-ProRule" id="PRU00335"/>
    </source>
</evidence>
<dbReference type="SUPFAM" id="SSF48498">
    <property type="entry name" value="Tetracyclin repressor-like, C-terminal domain"/>
    <property type="match status" value="1"/>
</dbReference>
<evidence type="ECO:0000256" key="2">
    <source>
        <dbReference type="ARBA" id="ARBA00023125"/>
    </source>
</evidence>
<dbReference type="Pfam" id="PF16859">
    <property type="entry name" value="TetR_C_11"/>
    <property type="match status" value="1"/>
</dbReference>
<dbReference type="InterPro" id="IPR050109">
    <property type="entry name" value="HTH-type_TetR-like_transc_reg"/>
</dbReference>
<dbReference type="InterPro" id="IPR001647">
    <property type="entry name" value="HTH_TetR"/>
</dbReference>
<dbReference type="PANTHER" id="PTHR30055">
    <property type="entry name" value="HTH-TYPE TRANSCRIPTIONAL REGULATOR RUTR"/>
    <property type="match status" value="1"/>
</dbReference>
<dbReference type="RefSeq" id="WP_378308127.1">
    <property type="nucleotide sequence ID" value="NZ_JBHUKS010000018.1"/>
</dbReference>
<reference evidence="7" key="1">
    <citation type="journal article" date="2019" name="Int. J. Syst. Evol. Microbiol.">
        <title>The Global Catalogue of Microorganisms (GCM) 10K type strain sequencing project: providing services to taxonomists for standard genome sequencing and annotation.</title>
        <authorList>
            <consortium name="The Broad Institute Genomics Platform"/>
            <consortium name="The Broad Institute Genome Sequencing Center for Infectious Disease"/>
            <person name="Wu L."/>
            <person name="Ma J."/>
        </authorList>
    </citation>
    <scope>NUCLEOTIDE SEQUENCE [LARGE SCALE GENOMIC DNA]</scope>
    <source>
        <strain evidence="7">CGMCC 4.7641</strain>
    </source>
</reference>
<dbReference type="SUPFAM" id="SSF46689">
    <property type="entry name" value="Homeodomain-like"/>
    <property type="match status" value="1"/>
</dbReference>
<dbReference type="Pfam" id="PF00440">
    <property type="entry name" value="TetR_N"/>
    <property type="match status" value="1"/>
</dbReference>
<evidence type="ECO:0000259" key="5">
    <source>
        <dbReference type="PROSITE" id="PS50977"/>
    </source>
</evidence>
<keyword evidence="2 4" id="KW-0238">DNA-binding</keyword>
<dbReference type="PROSITE" id="PS50977">
    <property type="entry name" value="HTH_TETR_2"/>
    <property type="match status" value="1"/>
</dbReference>
<comment type="caution">
    <text evidence="6">The sequence shown here is derived from an EMBL/GenBank/DDBJ whole genome shotgun (WGS) entry which is preliminary data.</text>
</comment>
<gene>
    <name evidence="6" type="ORF">ACFSVL_25830</name>
</gene>
<evidence type="ECO:0000256" key="1">
    <source>
        <dbReference type="ARBA" id="ARBA00023015"/>
    </source>
</evidence>
<organism evidence="6 7">
    <name type="scientific">Amycolatopsis silviterrae</name>
    <dbReference type="NCBI Taxonomy" id="1656914"/>
    <lineage>
        <taxon>Bacteria</taxon>
        <taxon>Bacillati</taxon>
        <taxon>Actinomycetota</taxon>
        <taxon>Actinomycetes</taxon>
        <taxon>Pseudonocardiales</taxon>
        <taxon>Pseudonocardiaceae</taxon>
        <taxon>Amycolatopsis</taxon>
    </lineage>
</organism>
<dbReference type="InterPro" id="IPR036271">
    <property type="entry name" value="Tet_transcr_reg_TetR-rel_C_sf"/>
</dbReference>
<dbReference type="InterPro" id="IPR009057">
    <property type="entry name" value="Homeodomain-like_sf"/>
</dbReference>
<keyword evidence="1" id="KW-0805">Transcription regulation</keyword>
<dbReference type="Gene3D" id="1.10.357.10">
    <property type="entry name" value="Tetracycline Repressor, domain 2"/>
    <property type="match status" value="1"/>
</dbReference>
<dbReference type="Proteomes" id="UP001597483">
    <property type="component" value="Unassembled WGS sequence"/>
</dbReference>
<protein>
    <submittedName>
        <fullName evidence="6">TetR/AcrR family transcriptional regulator C-terminal ligand-binding domain-containing protein</fullName>
    </submittedName>
</protein>
<keyword evidence="7" id="KW-1185">Reference proteome</keyword>
<name>A0ABW5HCL0_9PSEU</name>
<feature type="DNA-binding region" description="H-T-H motif" evidence="4">
    <location>
        <begin position="22"/>
        <end position="41"/>
    </location>
</feature>
<dbReference type="PANTHER" id="PTHR30055:SF148">
    <property type="entry name" value="TETR-FAMILY TRANSCRIPTIONAL REGULATOR"/>
    <property type="match status" value="1"/>
</dbReference>